<evidence type="ECO:0000256" key="1">
    <source>
        <dbReference type="SAM" id="Coils"/>
    </source>
</evidence>
<dbReference type="AlphaFoldDB" id="A0A9D3UCK2"/>
<evidence type="ECO:0000313" key="3">
    <source>
        <dbReference type="EMBL" id="KAH1033826.1"/>
    </source>
</evidence>
<organism evidence="3 4">
    <name type="scientific">Gossypium stocksii</name>
    <dbReference type="NCBI Taxonomy" id="47602"/>
    <lineage>
        <taxon>Eukaryota</taxon>
        <taxon>Viridiplantae</taxon>
        <taxon>Streptophyta</taxon>
        <taxon>Embryophyta</taxon>
        <taxon>Tracheophyta</taxon>
        <taxon>Spermatophyta</taxon>
        <taxon>Magnoliopsida</taxon>
        <taxon>eudicotyledons</taxon>
        <taxon>Gunneridae</taxon>
        <taxon>Pentapetalae</taxon>
        <taxon>rosids</taxon>
        <taxon>malvids</taxon>
        <taxon>Malvales</taxon>
        <taxon>Malvaceae</taxon>
        <taxon>Malvoideae</taxon>
        <taxon>Gossypium</taxon>
    </lineage>
</organism>
<keyword evidence="1" id="KW-0175">Coiled coil</keyword>
<proteinExistence type="predicted"/>
<feature type="coiled-coil region" evidence="1">
    <location>
        <begin position="73"/>
        <end position="123"/>
    </location>
</feature>
<reference evidence="3 4" key="1">
    <citation type="journal article" date="2021" name="Plant Biotechnol. J.">
        <title>Multi-omics assisted identification of the key and species-specific regulatory components of drought-tolerant mechanisms in Gossypium stocksii.</title>
        <authorList>
            <person name="Yu D."/>
            <person name="Ke L."/>
            <person name="Zhang D."/>
            <person name="Wu Y."/>
            <person name="Sun Y."/>
            <person name="Mei J."/>
            <person name="Sun J."/>
            <person name="Sun Y."/>
        </authorList>
    </citation>
    <scope>NUCLEOTIDE SEQUENCE [LARGE SCALE GENOMIC DNA]</scope>
    <source>
        <strain evidence="4">cv. E1</strain>
        <tissue evidence="3">Leaf</tissue>
    </source>
</reference>
<accession>A0A9D3UCK2</accession>
<gene>
    <name evidence="3" type="ORF">J1N35_046000</name>
</gene>
<name>A0A9D3UCK2_9ROSI</name>
<comment type="caution">
    <text evidence="3">The sequence shown here is derived from an EMBL/GenBank/DDBJ whole genome shotgun (WGS) entry which is preliminary data.</text>
</comment>
<dbReference type="Proteomes" id="UP000828251">
    <property type="component" value="Unassembled WGS sequence"/>
</dbReference>
<sequence>MHKTYKFELDGKNFVYDGIGGDVLGCRDYLMGKVIVQIQEVADHLQELTVQVSNRGQELALLLDRVKTLGLRAKAFEQLQKDLQDQLQEKLEKMQNNMREQMIEAQKNMMAQMAQLLARAMDKGKGPMAITRQDGEDHPSGFTPPPVPAQAEVPPRRPSVTIRPQHESVDAEIPMNFPASSRLNLGDNSANPITPDLDVVEKERIAMESLKQLEDRCKWLEEKFRGLFARSYQGHV</sequence>
<protein>
    <submittedName>
        <fullName evidence="3">Uncharacterized protein</fullName>
    </submittedName>
</protein>
<evidence type="ECO:0000256" key="2">
    <source>
        <dbReference type="SAM" id="MobiDB-lite"/>
    </source>
</evidence>
<dbReference type="EMBL" id="JAIQCV010000013">
    <property type="protein sequence ID" value="KAH1033826.1"/>
    <property type="molecule type" value="Genomic_DNA"/>
</dbReference>
<feature type="region of interest" description="Disordered" evidence="2">
    <location>
        <begin position="133"/>
        <end position="158"/>
    </location>
</feature>
<feature type="coiled-coil region" evidence="1">
    <location>
        <begin position="203"/>
        <end position="230"/>
    </location>
</feature>
<evidence type="ECO:0000313" key="4">
    <source>
        <dbReference type="Proteomes" id="UP000828251"/>
    </source>
</evidence>
<keyword evidence="4" id="KW-1185">Reference proteome</keyword>